<accession>A0AAN8FCA8</accession>
<dbReference type="Proteomes" id="UP001331761">
    <property type="component" value="Unassembled WGS sequence"/>
</dbReference>
<evidence type="ECO:0008006" key="3">
    <source>
        <dbReference type="Google" id="ProtNLM"/>
    </source>
</evidence>
<dbReference type="Pfam" id="PF03314">
    <property type="entry name" value="DUF273"/>
    <property type="match status" value="1"/>
</dbReference>
<organism evidence="1 2">
    <name type="scientific">Trichostrongylus colubriformis</name>
    <name type="common">Black scour worm</name>
    <dbReference type="NCBI Taxonomy" id="6319"/>
    <lineage>
        <taxon>Eukaryota</taxon>
        <taxon>Metazoa</taxon>
        <taxon>Ecdysozoa</taxon>
        <taxon>Nematoda</taxon>
        <taxon>Chromadorea</taxon>
        <taxon>Rhabditida</taxon>
        <taxon>Rhabditina</taxon>
        <taxon>Rhabditomorpha</taxon>
        <taxon>Strongyloidea</taxon>
        <taxon>Trichostrongylidae</taxon>
        <taxon>Trichostrongylus</taxon>
    </lineage>
</organism>
<protein>
    <recommendedName>
        <fullName evidence="3">Nucleotide-diphospho-sugar transferase domain-containing protein</fullName>
    </recommendedName>
</protein>
<reference evidence="1 2" key="1">
    <citation type="submission" date="2019-10" db="EMBL/GenBank/DDBJ databases">
        <title>Assembly and Annotation for the nematode Trichostrongylus colubriformis.</title>
        <authorList>
            <person name="Martin J."/>
        </authorList>
    </citation>
    <scope>NUCLEOTIDE SEQUENCE [LARGE SCALE GENOMIC DNA]</scope>
    <source>
        <strain evidence="1">G859</strain>
        <tissue evidence="1">Whole worm</tissue>
    </source>
</reference>
<keyword evidence="2" id="KW-1185">Reference proteome</keyword>
<dbReference type="SUPFAM" id="SSF53448">
    <property type="entry name" value="Nucleotide-diphospho-sugar transferases"/>
    <property type="match status" value="1"/>
</dbReference>
<comment type="caution">
    <text evidence="1">The sequence shown here is derived from an EMBL/GenBank/DDBJ whole genome shotgun (WGS) entry which is preliminary data.</text>
</comment>
<proteinExistence type="predicted"/>
<dbReference type="InterPro" id="IPR004988">
    <property type="entry name" value="DUF273"/>
</dbReference>
<dbReference type="PANTHER" id="PTHR31562">
    <property type="entry name" value="PROTEIN CBG18972"/>
    <property type="match status" value="1"/>
</dbReference>
<dbReference type="InterPro" id="IPR029044">
    <property type="entry name" value="Nucleotide-diphossugar_trans"/>
</dbReference>
<dbReference type="EMBL" id="WIXE01015377">
    <property type="protein sequence ID" value="KAK5973524.1"/>
    <property type="molecule type" value="Genomic_DNA"/>
</dbReference>
<dbReference type="PANTHER" id="PTHR31562:SF2">
    <property type="entry name" value="NUCLEOTIDE-DIPHOSPHO-SUGAR TRANSFERASE"/>
    <property type="match status" value="1"/>
</dbReference>
<evidence type="ECO:0000313" key="2">
    <source>
        <dbReference type="Proteomes" id="UP001331761"/>
    </source>
</evidence>
<evidence type="ECO:0000313" key="1">
    <source>
        <dbReference type="EMBL" id="KAK5973524.1"/>
    </source>
</evidence>
<dbReference type="Gene3D" id="3.90.550.10">
    <property type="entry name" value="Spore Coat Polysaccharide Biosynthesis Protein SpsA, Chain A"/>
    <property type="match status" value="1"/>
</dbReference>
<sequence length="335" mass="39468">MILHQAYQLNIGIITVLDKSSSRTKYKTAMETMECYAIRHNYTYKVLFAVDYGDVCIHKDITFQRHCIIAKVLESFDWILFVDADTGVVNENRKLEDFLESHNDIIFYDRFFNHEIMAGSYLVRRSNFSARFLHGWADYEFSLPKSFHGRDNGALHMWMVKQSSRANGQRCEQLWNASTDYTSLSYYTVCCREVLRRSNVTNIRIREKGQGWARDGWLTNSHWNPMTDFMFHGRKEADKKQYNADSDSGLSGPTHFPWFNTLRTPVILGQCRMASRWRHNPKLVVSAFQILRHLEGWKQKVLNEYQLILEKLEFGDPLETVIYENNGIVYMYDLE</sequence>
<gene>
    <name evidence="1" type="ORF">GCK32_002352</name>
</gene>
<dbReference type="AlphaFoldDB" id="A0AAN8FCA8"/>
<name>A0AAN8FCA8_TRICO</name>